<accession>A0A0A9TTI7</accession>
<organism evidence="2">
    <name type="scientific">Arundo donax</name>
    <name type="common">Giant reed</name>
    <name type="synonym">Donax arundinaceus</name>
    <dbReference type="NCBI Taxonomy" id="35708"/>
    <lineage>
        <taxon>Eukaryota</taxon>
        <taxon>Viridiplantae</taxon>
        <taxon>Streptophyta</taxon>
        <taxon>Embryophyta</taxon>
        <taxon>Tracheophyta</taxon>
        <taxon>Spermatophyta</taxon>
        <taxon>Magnoliopsida</taxon>
        <taxon>Liliopsida</taxon>
        <taxon>Poales</taxon>
        <taxon>Poaceae</taxon>
        <taxon>PACMAD clade</taxon>
        <taxon>Arundinoideae</taxon>
        <taxon>Arundineae</taxon>
        <taxon>Arundo</taxon>
    </lineage>
</organism>
<feature type="region of interest" description="Disordered" evidence="1">
    <location>
        <begin position="1"/>
        <end position="50"/>
    </location>
</feature>
<proteinExistence type="predicted"/>
<reference evidence="2" key="2">
    <citation type="journal article" date="2015" name="Data Brief">
        <title>Shoot transcriptome of the giant reed, Arundo donax.</title>
        <authorList>
            <person name="Barrero R.A."/>
            <person name="Guerrero F.D."/>
            <person name="Moolhuijzen P."/>
            <person name="Goolsby J.A."/>
            <person name="Tidwell J."/>
            <person name="Bellgard S.E."/>
            <person name="Bellgard M.I."/>
        </authorList>
    </citation>
    <scope>NUCLEOTIDE SEQUENCE</scope>
    <source>
        <tissue evidence="2">Shoot tissue taken approximately 20 cm above the soil surface</tissue>
    </source>
</reference>
<reference evidence="2" key="1">
    <citation type="submission" date="2014-09" db="EMBL/GenBank/DDBJ databases">
        <authorList>
            <person name="Magalhaes I.L.F."/>
            <person name="Oliveira U."/>
            <person name="Santos F.R."/>
            <person name="Vidigal T.H.D.A."/>
            <person name="Brescovit A.D."/>
            <person name="Santos A.J."/>
        </authorList>
    </citation>
    <scope>NUCLEOTIDE SEQUENCE</scope>
    <source>
        <tissue evidence="2">Shoot tissue taken approximately 20 cm above the soil surface</tissue>
    </source>
</reference>
<feature type="compositionally biased region" description="Basic and acidic residues" evidence="1">
    <location>
        <begin position="32"/>
        <end position="50"/>
    </location>
</feature>
<dbReference type="EMBL" id="GBRH01281386">
    <property type="protein sequence ID" value="JAD16509.1"/>
    <property type="molecule type" value="Transcribed_RNA"/>
</dbReference>
<evidence type="ECO:0000313" key="2">
    <source>
        <dbReference type="EMBL" id="JAD16509.1"/>
    </source>
</evidence>
<protein>
    <submittedName>
        <fullName evidence="2">Uncharacterized protein</fullName>
    </submittedName>
</protein>
<evidence type="ECO:0000256" key="1">
    <source>
        <dbReference type="SAM" id="MobiDB-lite"/>
    </source>
</evidence>
<name>A0A0A9TTI7_ARUDO</name>
<dbReference type="AlphaFoldDB" id="A0A0A9TTI7"/>
<sequence length="50" mass="5615">MVSETLSRRRRRRDWERSVGPWALGTGGGGRGSREEQRDSDGRGQRKGDG</sequence>